<dbReference type="RefSeq" id="WP_045985590.1">
    <property type="nucleotide sequence ID" value="NZ_CP063053.1"/>
</dbReference>
<protein>
    <submittedName>
        <fullName evidence="1">Conjugal transfer protein TraE</fullName>
    </submittedName>
</protein>
<dbReference type="InterPro" id="IPR007973">
    <property type="entry name" value="Pilus_assembly_TraE"/>
</dbReference>
<dbReference type="AlphaFoldDB" id="A0A837G9B1"/>
<sequence length="188" mass="21239">MDRAIRRQFLEISRLLNVFLAVGFLALSLVSVTLAAGLAYALSHQRYTIVPPTVSGAFTLSQVQVDNAYLTMMSDYFLHLKFDVTPSNVHRQYGRLLDYIPASLWPLVQPTLLKDAERIRHQNVSSHLDIQPDETRVDINALKVKVSGILSKAVGERQLPTQAVNVHVKMDYYQGTIRLLAIHQEARE</sequence>
<reference evidence="1" key="1">
    <citation type="journal article" date="2015" name="BMC Genomics">
        <title>Genome mining reveals unlocked bioactive potential of marine Gram-negative bacteria.</title>
        <authorList>
            <person name="Machado H."/>
            <person name="Sonnenschein E.C."/>
            <person name="Melchiorsen J."/>
            <person name="Gram L."/>
        </authorList>
    </citation>
    <scope>NUCLEOTIDE SEQUENCE</scope>
    <source>
        <strain evidence="1">S2052</strain>
    </source>
</reference>
<proteinExistence type="predicted"/>
<dbReference type="Pfam" id="PF05309">
    <property type="entry name" value="TraE"/>
    <property type="match status" value="1"/>
</dbReference>
<evidence type="ECO:0000313" key="1">
    <source>
        <dbReference type="EMBL" id="KJY74991.1"/>
    </source>
</evidence>
<dbReference type="EMBL" id="JXXR01000008">
    <property type="protein sequence ID" value="KJY74991.1"/>
    <property type="molecule type" value="Genomic_DNA"/>
</dbReference>
<organism evidence="1">
    <name type="scientific">Vibrio coralliilyticus</name>
    <dbReference type="NCBI Taxonomy" id="190893"/>
    <lineage>
        <taxon>Bacteria</taxon>
        <taxon>Pseudomonadati</taxon>
        <taxon>Pseudomonadota</taxon>
        <taxon>Gammaproteobacteria</taxon>
        <taxon>Vibrionales</taxon>
        <taxon>Vibrionaceae</taxon>
        <taxon>Vibrio</taxon>
    </lineage>
</organism>
<name>A0A837G9B1_9VIBR</name>
<comment type="caution">
    <text evidence="1">The sequence shown here is derived from an EMBL/GenBank/DDBJ whole genome shotgun (WGS) entry which is preliminary data.</text>
</comment>
<dbReference type="NCBIfam" id="TIGR02761">
    <property type="entry name" value="TraE_TIGR"/>
    <property type="match status" value="1"/>
</dbReference>
<gene>
    <name evidence="1" type="ORF">TW71_08690</name>
</gene>
<accession>A0A837G9B1</accession>